<feature type="chain" id="PRO_5042510404" evidence="1">
    <location>
        <begin position="29"/>
        <end position="91"/>
    </location>
</feature>
<proteinExistence type="predicted"/>
<evidence type="ECO:0000313" key="2">
    <source>
        <dbReference type="EMBL" id="NWD40631.1"/>
    </source>
</evidence>
<dbReference type="Proteomes" id="UP000546584">
    <property type="component" value="Unassembled WGS sequence"/>
</dbReference>
<reference evidence="2 3" key="1">
    <citation type="submission" date="2020-04" db="EMBL/GenBank/DDBJ databases">
        <title>Molecular characterization of pseudomonads from Agaricus bisporus reveal novel blotch 2 pathogens in Western Europe.</title>
        <authorList>
            <person name="Taparia T."/>
            <person name="Krijger M."/>
            <person name="Haynes E."/>
            <person name="Elpinstone J.G."/>
            <person name="Noble R."/>
            <person name="Van Der Wolf J."/>
        </authorList>
    </citation>
    <scope>NUCLEOTIDE SEQUENCE [LARGE SCALE GENOMIC DNA]</scope>
    <source>
        <strain evidence="2 3">IPO3753</strain>
    </source>
</reference>
<accession>A0AAJ3LF06</accession>
<dbReference type="AlphaFoldDB" id="A0AAJ3LF06"/>
<comment type="caution">
    <text evidence="2">The sequence shown here is derived from an EMBL/GenBank/DDBJ whole genome shotgun (WGS) entry which is preliminary data.</text>
</comment>
<evidence type="ECO:0000313" key="3">
    <source>
        <dbReference type="Proteomes" id="UP000546584"/>
    </source>
</evidence>
<name>A0AAJ3LF06_9PSED</name>
<evidence type="ECO:0000256" key="1">
    <source>
        <dbReference type="SAM" id="SignalP"/>
    </source>
</evidence>
<sequence>MAFMSRAVRTLLLIPLMWAALASTPVFADTIIIRQAPSRVVIVQPPPPGPRYYSHWGYGYGPRGYWPRGHYYGYGYGQPHRPYWNHGHYWR</sequence>
<feature type="signal peptide" evidence="1">
    <location>
        <begin position="1"/>
        <end position="28"/>
    </location>
</feature>
<dbReference type="EMBL" id="JACAQR010000003">
    <property type="protein sequence ID" value="NWD40631.1"/>
    <property type="molecule type" value="Genomic_DNA"/>
</dbReference>
<gene>
    <name evidence="2" type="ORF">HX826_02070</name>
</gene>
<organism evidence="2 3">
    <name type="scientific">Pseudomonas yamanorum</name>
    <dbReference type="NCBI Taxonomy" id="515393"/>
    <lineage>
        <taxon>Bacteria</taxon>
        <taxon>Pseudomonadati</taxon>
        <taxon>Pseudomonadota</taxon>
        <taxon>Gammaproteobacteria</taxon>
        <taxon>Pseudomonadales</taxon>
        <taxon>Pseudomonadaceae</taxon>
        <taxon>Pseudomonas</taxon>
    </lineage>
</organism>
<keyword evidence="1" id="KW-0732">Signal</keyword>
<dbReference type="RefSeq" id="WP_177025406.1">
    <property type="nucleotide sequence ID" value="NZ_CP159621.1"/>
</dbReference>
<protein>
    <submittedName>
        <fullName evidence="2">Uncharacterized protein</fullName>
    </submittedName>
</protein>